<dbReference type="AlphaFoldDB" id="A0A149Q6D3"/>
<comment type="caution">
    <text evidence="12">The sequence shown here is derived from an EMBL/GenBank/DDBJ whole genome shotgun (WGS) entry which is preliminary data.</text>
</comment>
<sequence length="364" mass="38057">MHLPEQLGLTVPVFQAPMAGVSTPALAAEVSNAGGLGALGLGATKPEQARALIAEVRARTDRPFNVNLFVHPTPRADAEREARWLEWLNPLFAEHGEAAPEKLSSPYTSFLDDPEMLALLLEVKPPVISFHFGLPPAASVMALKQTGAFLLATVTSPAEAQVAEAAGMDAVIAQGIEAGGHRGMFDPHAPDDALGTFPLVRLLSRQCHGPVIAAGGIMDGAGLAAALDLGAVAAQMGTAFLLCPETGLDEAYRKALMGQAAFHTRMVSLISGRPARGLSNRFTALADSPDVPPCPDYPIAYDAGKALAKAAGSHGEAGFGAHWAGQGAPLARALPVARLVREIQAEYTEILKQRSRQIKRAGLV</sequence>
<evidence type="ECO:0000256" key="10">
    <source>
        <dbReference type="ARBA" id="ARBA00049401"/>
    </source>
</evidence>
<dbReference type="GO" id="GO:0009636">
    <property type="term" value="P:response to toxic substance"/>
    <property type="evidence" value="ECO:0007669"/>
    <property type="project" value="UniProtKB-KW"/>
</dbReference>
<dbReference type="Pfam" id="PF03060">
    <property type="entry name" value="NMO"/>
    <property type="match status" value="1"/>
</dbReference>
<evidence type="ECO:0000256" key="5">
    <source>
        <dbReference type="ARBA" id="ARBA00022643"/>
    </source>
</evidence>
<dbReference type="Proteomes" id="UP000075473">
    <property type="component" value="Unassembled WGS sequence"/>
</dbReference>
<dbReference type="PATRIC" id="fig|178900.5.peg.1225"/>
<comment type="catalytic activity">
    <reaction evidence="10">
        <text>3 propionate 3-nitronate + 3 O2 + H2O = 3 3-oxopropanoate + 2 nitrate + nitrite + H2O2 + 3 H(+)</text>
        <dbReference type="Rhea" id="RHEA:57332"/>
        <dbReference type="ChEBI" id="CHEBI:15377"/>
        <dbReference type="ChEBI" id="CHEBI:15378"/>
        <dbReference type="ChEBI" id="CHEBI:15379"/>
        <dbReference type="ChEBI" id="CHEBI:16240"/>
        <dbReference type="ChEBI" id="CHEBI:16301"/>
        <dbReference type="ChEBI" id="CHEBI:17632"/>
        <dbReference type="ChEBI" id="CHEBI:33190"/>
        <dbReference type="ChEBI" id="CHEBI:136067"/>
    </reaction>
</comment>
<keyword evidence="7" id="KW-0560">Oxidoreductase</keyword>
<evidence type="ECO:0000313" key="13">
    <source>
        <dbReference type="Proteomes" id="UP000075473"/>
    </source>
</evidence>
<dbReference type="PANTHER" id="PTHR42747:SF3">
    <property type="entry name" value="NITRONATE MONOOXYGENASE-RELATED"/>
    <property type="match status" value="1"/>
</dbReference>
<dbReference type="RefSeq" id="WP_062250271.1">
    <property type="nucleotide sequence ID" value="NZ_LHZA01000151.1"/>
</dbReference>
<gene>
    <name evidence="12" type="ORF">AD928_10115</name>
</gene>
<dbReference type="InterPro" id="IPR013785">
    <property type="entry name" value="Aldolase_TIM"/>
</dbReference>
<proteinExistence type="inferred from homology"/>
<dbReference type="InterPro" id="IPR004136">
    <property type="entry name" value="NMO"/>
</dbReference>
<keyword evidence="8" id="KW-0503">Monooxygenase</keyword>
<keyword evidence="12" id="KW-0223">Dioxygenase</keyword>
<evidence type="ECO:0000256" key="11">
    <source>
        <dbReference type="ARBA" id="ARBA00067136"/>
    </source>
</evidence>
<dbReference type="GO" id="GO:0051213">
    <property type="term" value="F:dioxygenase activity"/>
    <property type="evidence" value="ECO:0007669"/>
    <property type="project" value="UniProtKB-KW"/>
</dbReference>
<keyword evidence="4" id="KW-0285">Flavoprotein</keyword>
<dbReference type="GO" id="GO:0018580">
    <property type="term" value="F:nitronate monooxygenase activity"/>
    <property type="evidence" value="ECO:0007669"/>
    <property type="project" value="InterPro"/>
</dbReference>
<dbReference type="PANTHER" id="PTHR42747">
    <property type="entry name" value="NITRONATE MONOOXYGENASE-RELATED"/>
    <property type="match status" value="1"/>
</dbReference>
<name>A0A149Q6D3_9PROT</name>
<evidence type="ECO:0000256" key="2">
    <source>
        <dbReference type="ARBA" id="ARBA00009881"/>
    </source>
</evidence>
<keyword evidence="5" id="KW-0288">FMN</keyword>
<comment type="similarity">
    <text evidence="2">Belongs to the nitronate monooxygenase family. NMO class I subfamily.</text>
</comment>
<dbReference type="SUPFAM" id="SSF51412">
    <property type="entry name" value="Inosine monophosphate dehydrogenase (IMPDH)"/>
    <property type="match status" value="1"/>
</dbReference>
<dbReference type="Gene3D" id="3.20.20.70">
    <property type="entry name" value="Aldolase class I"/>
    <property type="match status" value="1"/>
</dbReference>
<accession>A0A149Q6D3</accession>
<evidence type="ECO:0000256" key="8">
    <source>
        <dbReference type="ARBA" id="ARBA00023033"/>
    </source>
</evidence>
<dbReference type="GO" id="GO:0000166">
    <property type="term" value="F:nucleotide binding"/>
    <property type="evidence" value="ECO:0007669"/>
    <property type="project" value="UniProtKB-KW"/>
</dbReference>
<evidence type="ECO:0000256" key="6">
    <source>
        <dbReference type="ARBA" id="ARBA00022741"/>
    </source>
</evidence>
<organism evidence="12 13">
    <name type="scientific">Acetobacter cerevisiae</name>
    <dbReference type="NCBI Taxonomy" id="178900"/>
    <lineage>
        <taxon>Bacteria</taxon>
        <taxon>Pseudomonadati</taxon>
        <taxon>Pseudomonadota</taxon>
        <taxon>Alphaproteobacteria</taxon>
        <taxon>Acetobacterales</taxon>
        <taxon>Acetobacteraceae</taxon>
        <taxon>Acetobacter</taxon>
    </lineage>
</organism>
<keyword evidence="3" id="KW-0216">Detoxification</keyword>
<comment type="cofactor">
    <cofactor evidence="1">
        <name>FMN</name>
        <dbReference type="ChEBI" id="CHEBI:58210"/>
    </cofactor>
</comment>
<evidence type="ECO:0000313" key="12">
    <source>
        <dbReference type="EMBL" id="KXU92925.1"/>
    </source>
</evidence>
<evidence type="ECO:0000256" key="9">
    <source>
        <dbReference type="ARBA" id="ARBA00031155"/>
    </source>
</evidence>
<evidence type="ECO:0000256" key="4">
    <source>
        <dbReference type="ARBA" id="ARBA00022630"/>
    </source>
</evidence>
<protein>
    <recommendedName>
        <fullName evidence="11">Nitronate monooxygenase</fullName>
    </recommendedName>
    <alternativeName>
        <fullName evidence="9">Propionate 3-nitronate monooxygenase</fullName>
    </alternativeName>
</protein>
<dbReference type="FunFam" id="3.20.20.70:FF:000154">
    <property type="entry name" value="Probable nitronate monooxygenase"/>
    <property type="match status" value="1"/>
</dbReference>
<reference evidence="12 13" key="1">
    <citation type="submission" date="2015-06" db="EMBL/GenBank/DDBJ databases">
        <title>Improved classification and identification of acetic acid bacteria using matrix-assisted laser desorption/ionization time-of-flight mass spectrometry; Gluconobacter nephelii and Gluconobacter uchimurae are later heterotypic synonyms of Gluconobacter japonicus and Gluconobacter oxydans, respectively.</title>
        <authorList>
            <person name="Li L."/>
            <person name="Cleenwerck I."/>
            <person name="De Vuyst L."/>
            <person name="Vandamme P."/>
        </authorList>
    </citation>
    <scope>NUCLEOTIDE SEQUENCE [LARGE SCALE GENOMIC DNA]</scope>
    <source>
        <strain evidence="12 13">LMG 1625</strain>
    </source>
</reference>
<evidence type="ECO:0000256" key="3">
    <source>
        <dbReference type="ARBA" id="ARBA00022575"/>
    </source>
</evidence>
<dbReference type="CDD" id="cd04730">
    <property type="entry name" value="NPD_like"/>
    <property type="match status" value="1"/>
</dbReference>
<keyword evidence="6" id="KW-0547">Nucleotide-binding</keyword>
<evidence type="ECO:0000256" key="7">
    <source>
        <dbReference type="ARBA" id="ARBA00023002"/>
    </source>
</evidence>
<dbReference type="EMBL" id="LHZA01000151">
    <property type="protein sequence ID" value="KXU92925.1"/>
    <property type="molecule type" value="Genomic_DNA"/>
</dbReference>
<evidence type="ECO:0000256" key="1">
    <source>
        <dbReference type="ARBA" id="ARBA00001917"/>
    </source>
</evidence>